<accession>A0A6A5VY54</accession>
<dbReference type="EMBL" id="ML976661">
    <property type="protein sequence ID" value="KAF1978087.1"/>
    <property type="molecule type" value="Genomic_DNA"/>
</dbReference>
<dbReference type="AlphaFoldDB" id="A0A6A5VY54"/>
<gene>
    <name evidence="2" type="ORF">BU23DRAFT_250966</name>
</gene>
<evidence type="ECO:0000313" key="3">
    <source>
        <dbReference type="Proteomes" id="UP000800036"/>
    </source>
</evidence>
<sequence>MGSAYSGSDESCTSYGFLIIALIAACWDSHGCVFRSIRQAPPRLSTYQLYVRRVGWAIVAMPRHNDQWFSPVTAGHTFCSALSTVPNGNVFLSQCCCDINDFPTDRSVVQAAAKVLPRKGSCCCINEEGRLLESTVILPWGGINRFALQSR</sequence>
<reference evidence="2" key="1">
    <citation type="journal article" date="2020" name="Stud. Mycol.">
        <title>101 Dothideomycetes genomes: a test case for predicting lifestyles and emergence of pathogens.</title>
        <authorList>
            <person name="Haridas S."/>
            <person name="Albert R."/>
            <person name="Binder M."/>
            <person name="Bloem J."/>
            <person name="Labutti K."/>
            <person name="Salamov A."/>
            <person name="Andreopoulos B."/>
            <person name="Baker S."/>
            <person name="Barry K."/>
            <person name="Bills G."/>
            <person name="Bluhm B."/>
            <person name="Cannon C."/>
            <person name="Castanera R."/>
            <person name="Culley D."/>
            <person name="Daum C."/>
            <person name="Ezra D."/>
            <person name="Gonzalez J."/>
            <person name="Henrissat B."/>
            <person name="Kuo A."/>
            <person name="Liang C."/>
            <person name="Lipzen A."/>
            <person name="Lutzoni F."/>
            <person name="Magnuson J."/>
            <person name="Mondo S."/>
            <person name="Nolan M."/>
            <person name="Ohm R."/>
            <person name="Pangilinan J."/>
            <person name="Park H.-J."/>
            <person name="Ramirez L."/>
            <person name="Alfaro M."/>
            <person name="Sun H."/>
            <person name="Tritt A."/>
            <person name="Yoshinaga Y."/>
            <person name="Zwiers L.-H."/>
            <person name="Turgeon B."/>
            <person name="Goodwin S."/>
            <person name="Spatafora J."/>
            <person name="Crous P."/>
            <person name="Grigoriev I."/>
        </authorList>
    </citation>
    <scope>NUCLEOTIDE SEQUENCE</scope>
    <source>
        <strain evidence="2">CBS 107.79</strain>
    </source>
</reference>
<evidence type="ECO:0000256" key="1">
    <source>
        <dbReference type="SAM" id="Phobius"/>
    </source>
</evidence>
<dbReference type="Proteomes" id="UP000800036">
    <property type="component" value="Unassembled WGS sequence"/>
</dbReference>
<organism evidence="2 3">
    <name type="scientific">Bimuria novae-zelandiae CBS 107.79</name>
    <dbReference type="NCBI Taxonomy" id="1447943"/>
    <lineage>
        <taxon>Eukaryota</taxon>
        <taxon>Fungi</taxon>
        <taxon>Dikarya</taxon>
        <taxon>Ascomycota</taxon>
        <taxon>Pezizomycotina</taxon>
        <taxon>Dothideomycetes</taxon>
        <taxon>Pleosporomycetidae</taxon>
        <taxon>Pleosporales</taxon>
        <taxon>Massarineae</taxon>
        <taxon>Didymosphaeriaceae</taxon>
        <taxon>Bimuria</taxon>
    </lineage>
</organism>
<evidence type="ECO:0000313" key="2">
    <source>
        <dbReference type="EMBL" id="KAF1978087.1"/>
    </source>
</evidence>
<keyword evidence="3" id="KW-1185">Reference proteome</keyword>
<protein>
    <submittedName>
        <fullName evidence="2">Uncharacterized protein</fullName>
    </submittedName>
</protein>
<name>A0A6A5VY54_9PLEO</name>
<keyword evidence="1" id="KW-0812">Transmembrane</keyword>
<keyword evidence="1" id="KW-0472">Membrane</keyword>
<keyword evidence="1" id="KW-1133">Transmembrane helix</keyword>
<feature type="transmembrane region" description="Helical" evidence="1">
    <location>
        <begin position="15"/>
        <end position="34"/>
    </location>
</feature>
<proteinExistence type="predicted"/>